<dbReference type="Gene3D" id="3.40.47.10">
    <property type="match status" value="2"/>
</dbReference>
<evidence type="ECO:0000256" key="1">
    <source>
        <dbReference type="ARBA" id="ARBA00004796"/>
    </source>
</evidence>
<comment type="caution">
    <text evidence="7">The sequence shown here is derived from an EMBL/GenBank/DDBJ whole genome shotgun (WGS) entry which is preliminary data.</text>
</comment>
<dbReference type="InterPro" id="IPR016039">
    <property type="entry name" value="Thiolase-like"/>
</dbReference>
<evidence type="ECO:0000313" key="8">
    <source>
        <dbReference type="Proteomes" id="UP000255355"/>
    </source>
</evidence>
<organism evidence="7 8">
    <name type="scientific">Nocardia mexicana</name>
    <dbReference type="NCBI Taxonomy" id="279262"/>
    <lineage>
        <taxon>Bacteria</taxon>
        <taxon>Bacillati</taxon>
        <taxon>Actinomycetota</taxon>
        <taxon>Actinomycetes</taxon>
        <taxon>Mycobacteriales</taxon>
        <taxon>Nocardiaceae</taxon>
        <taxon>Nocardia</taxon>
    </lineage>
</organism>
<keyword evidence="3 5" id="KW-0808">Transferase</keyword>
<proteinExistence type="inferred from homology"/>
<comment type="similarity">
    <text evidence="2 5">Belongs to the thiolase-like superfamily. Beta-ketoacyl-ACP synthases family.</text>
</comment>
<dbReference type="Pfam" id="PF00109">
    <property type="entry name" value="ketoacyl-synt"/>
    <property type="match status" value="1"/>
</dbReference>
<dbReference type="InterPro" id="IPR020841">
    <property type="entry name" value="PKS_Beta-ketoAc_synthase_dom"/>
</dbReference>
<dbReference type="STRING" id="1210089.GCA_001613165_01145"/>
<dbReference type="Pfam" id="PF02801">
    <property type="entry name" value="Ketoacyl-synt_C"/>
    <property type="match status" value="1"/>
</dbReference>
<dbReference type="PANTHER" id="PTHR11712">
    <property type="entry name" value="POLYKETIDE SYNTHASE-RELATED"/>
    <property type="match status" value="1"/>
</dbReference>
<dbReference type="InterPro" id="IPR014030">
    <property type="entry name" value="Ketoacyl_synth_N"/>
</dbReference>
<dbReference type="UniPathway" id="UPA00915"/>
<evidence type="ECO:0000256" key="4">
    <source>
        <dbReference type="ARBA" id="ARBA00023315"/>
    </source>
</evidence>
<reference evidence="7 8" key="1">
    <citation type="submission" date="2018-07" db="EMBL/GenBank/DDBJ databases">
        <title>Genomic Encyclopedia of Type Strains, Phase IV (KMG-IV): sequencing the most valuable type-strain genomes for metagenomic binning, comparative biology and taxonomic classification.</title>
        <authorList>
            <person name="Goeker M."/>
        </authorList>
    </citation>
    <scope>NUCLEOTIDE SEQUENCE [LARGE SCALE GENOMIC DNA]</scope>
    <source>
        <strain evidence="7 8">DSM 44952</strain>
    </source>
</reference>
<dbReference type="PROSITE" id="PS52004">
    <property type="entry name" value="KS3_2"/>
    <property type="match status" value="1"/>
</dbReference>
<accession>A0A370H5H5</accession>
<feature type="domain" description="Ketosynthase family 3 (KS3)" evidence="6">
    <location>
        <begin position="1"/>
        <end position="407"/>
    </location>
</feature>
<dbReference type="RefSeq" id="WP_068014613.1">
    <property type="nucleotide sequence ID" value="NZ_QQAZ01000004.1"/>
</dbReference>
<dbReference type="PANTHER" id="PTHR11712:SF322">
    <property type="entry name" value="POLYKETIDE BETA-KETOACYL SYNTHASE 2-RELATED"/>
    <property type="match status" value="1"/>
</dbReference>
<protein>
    <submittedName>
        <fullName evidence="7">Act minimal PKS chain-length factor (CLF/KS beta)</fullName>
    </submittedName>
</protein>
<dbReference type="GO" id="GO:0006633">
    <property type="term" value="P:fatty acid biosynthetic process"/>
    <property type="evidence" value="ECO:0007669"/>
    <property type="project" value="TreeGrafter"/>
</dbReference>
<dbReference type="GO" id="GO:0004315">
    <property type="term" value="F:3-oxoacyl-[acyl-carrier-protein] synthase activity"/>
    <property type="evidence" value="ECO:0007669"/>
    <property type="project" value="TreeGrafter"/>
</dbReference>
<dbReference type="OrthoDB" id="416758at2"/>
<dbReference type="EMBL" id="QQAZ01000004">
    <property type="protein sequence ID" value="RDI51626.1"/>
    <property type="molecule type" value="Genomic_DNA"/>
</dbReference>
<sequence>MSAVITGLGVISPFGLGAEAYWSATLEAANAVAPITRFDGGRYATGVAGELTEFEPRAHLPARLLPQTDRVTQFALVAAQEALDDAQLSPDDLAGYSAAVVTANNGGGFEFAQKEMQALWAQGPDHVSAYQSFAWFYAVNSGQISIQHGMKGSGRALVADDAGGMETIGQARRQLRFATADSGVDGCRIVLAGAVDTNACPWGWSAYTSAGLMTAGADPDTAYRPFSPGASGFVSGEGGALLTVQPDRASDGTRPHRRYAEIAGFASTFDGRGAPGAGLERAIRRALADAEAGPEEVDVIFADGFGTADMDEQEVRAITAVFGAGTVPVTVPKAGIGRVGCGSGALDIATACLALRAGVIPPTRDYPRSLRARDLDIPTSPVPADLGAALVLSRGRGGFNSATLLRRPSSAVAVANSATKR</sequence>
<dbReference type="SUPFAM" id="SSF53901">
    <property type="entry name" value="Thiolase-like"/>
    <property type="match status" value="2"/>
</dbReference>
<evidence type="ECO:0000259" key="6">
    <source>
        <dbReference type="PROSITE" id="PS52004"/>
    </source>
</evidence>
<evidence type="ECO:0000313" key="7">
    <source>
        <dbReference type="EMBL" id="RDI51626.1"/>
    </source>
</evidence>
<evidence type="ECO:0000256" key="2">
    <source>
        <dbReference type="ARBA" id="ARBA00008467"/>
    </source>
</evidence>
<keyword evidence="4" id="KW-0012">Acyltransferase</keyword>
<dbReference type="InterPro" id="IPR000794">
    <property type="entry name" value="Beta-ketoacyl_synthase"/>
</dbReference>
<dbReference type="Proteomes" id="UP000255355">
    <property type="component" value="Unassembled WGS sequence"/>
</dbReference>
<dbReference type="InterPro" id="IPR014031">
    <property type="entry name" value="Ketoacyl_synth_C"/>
</dbReference>
<comment type="pathway">
    <text evidence="1">Lipid metabolism; mycolic acid biosynthesis.</text>
</comment>
<name>A0A370H5H5_9NOCA</name>
<evidence type="ECO:0000256" key="5">
    <source>
        <dbReference type="RuleBase" id="RU003694"/>
    </source>
</evidence>
<gene>
    <name evidence="7" type="ORF">DFR68_104109</name>
</gene>
<evidence type="ECO:0000256" key="3">
    <source>
        <dbReference type="ARBA" id="ARBA00022679"/>
    </source>
</evidence>
<keyword evidence="8" id="KW-1185">Reference proteome</keyword>
<dbReference type="AlphaFoldDB" id="A0A370H5H5"/>